<keyword evidence="2" id="KW-0245">EGF-like domain</keyword>
<evidence type="ECO:0000256" key="2">
    <source>
        <dbReference type="PROSITE-ProRule" id="PRU00076"/>
    </source>
</evidence>
<dbReference type="STRING" id="151549.A0A4C1Z5F1"/>
<feature type="disulfide bond" evidence="2">
    <location>
        <begin position="117"/>
        <end position="126"/>
    </location>
</feature>
<comment type="caution">
    <text evidence="2">Lacks conserved residue(s) required for the propagation of feature annotation.</text>
</comment>
<evidence type="ECO:0000313" key="4">
    <source>
        <dbReference type="EMBL" id="GBP82890.1"/>
    </source>
</evidence>
<dbReference type="Proteomes" id="UP000299102">
    <property type="component" value="Unassembled WGS sequence"/>
</dbReference>
<organism evidence="4 5">
    <name type="scientific">Eumeta variegata</name>
    <name type="common">Bagworm moth</name>
    <name type="synonym">Eumeta japonica</name>
    <dbReference type="NCBI Taxonomy" id="151549"/>
    <lineage>
        <taxon>Eukaryota</taxon>
        <taxon>Metazoa</taxon>
        <taxon>Ecdysozoa</taxon>
        <taxon>Arthropoda</taxon>
        <taxon>Hexapoda</taxon>
        <taxon>Insecta</taxon>
        <taxon>Pterygota</taxon>
        <taxon>Neoptera</taxon>
        <taxon>Endopterygota</taxon>
        <taxon>Lepidoptera</taxon>
        <taxon>Glossata</taxon>
        <taxon>Ditrysia</taxon>
        <taxon>Tineoidea</taxon>
        <taxon>Psychidae</taxon>
        <taxon>Oiketicinae</taxon>
        <taxon>Eumeta</taxon>
    </lineage>
</organism>
<dbReference type="Pfam" id="PF07974">
    <property type="entry name" value="EGF_2"/>
    <property type="match status" value="1"/>
</dbReference>
<proteinExistence type="predicted"/>
<dbReference type="PROSITE" id="PS00022">
    <property type="entry name" value="EGF_1"/>
    <property type="match status" value="1"/>
</dbReference>
<evidence type="ECO:0000256" key="1">
    <source>
        <dbReference type="ARBA" id="ARBA00023157"/>
    </source>
</evidence>
<dbReference type="Gene3D" id="2.10.25.10">
    <property type="entry name" value="Laminin"/>
    <property type="match status" value="2"/>
</dbReference>
<evidence type="ECO:0000259" key="3">
    <source>
        <dbReference type="PROSITE" id="PS50026"/>
    </source>
</evidence>
<keyword evidence="1 2" id="KW-1015">Disulfide bond</keyword>
<dbReference type="InterPro" id="IPR013111">
    <property type="entry name" value="EGF_extracell"/>
</dbReference>
<comment type="caution">
    <text evidence="4">The sequence shown here is derived from an EMBL/GenBank/DDBJ whole genome shotgun (WGS) entry which is preliminary data.</text>
</comment>
<accession>A0A4C1Z5F1</accession>
<dbReference type="AlphaFoldDB" id="A0A4C1Z5F1"/>
<evidence type="ECO:0000313" key="5">
    <source>
        <dbReference type="Proteomes" id="UP000299102"/>
    </source>
</evidence>
<dbReference type="SUPFAM" id="SSF57196">
    <property type="entry name" value="EGF/Laminin"/>
    <property type="match status" value="1"/>
</dbReference>
<gene>
    <name evidence="4" type="primary">VWDE</name>
    <name evidence="4" type="ORF">EVAR_59342_1</name>
</gene>
<feature type="disulfide bond" evidence="2">
    <location>
        <begin position="99"/>
        <end position="109"/>
    </location>
</feature>
<dbReference type="OrthoDB" id="6262482at2759"/>
<protein>
    <submittedName>
        <fullName evidence="4">von Willebrand factor D and EGF domain-containing protein</fullName>
    </submittedName>
</protein>
<name>A0A4C1Z5F1_EUMVA</name>
<dbReference type="EMBL" id="BGZK01001592">
    <property type="protein sequence ID" value="GBP82890.1"/>
    <property type="molecule type" value="Genomic_DNA"/>
</dbReference>
<dbReference type="InterPro" id="IPR000742">
    <property type="entry name" value="EGF"/>
</dbReference>
<dbReference type="PROSITE" id="PS50026">
    <property type="entry name" value="EGF_3"/>
    <property type="match status" value="1"/>
</dbReference>
<sequence>MQMKPSQSDVGAPAYAPYVKTNRYSNYGGAKRSYSGTKTGMYGTKTVYSGTKTGSRKGYGGTKTGYSGYGHYYNYNAQTTPSYESFRDNAAINPYKPVCNPDCKNNGICMAQGVCQCPDNFFGNYCEFEKIPCMTHPPTPMNSQKRCSSEMCTIQCLPGHQFIDGTSAANLCCENGQWRPTRADLTSIPDCVPICEPPCLNGGACLSLNVCQCPSAY</sequence>
<reference evidence="4 5" key="1">
    <citation type="journal article" date="2019" name="Commun. Biol.">
        <title>The bagworm genome reveals a unique fibroin gene that provides high tensile strength.</title>
        <authorList>
            <person name="Kono N."/>
            <person name="Nakamura H."/>
            <person name="Ohtoshi R."/>
            <person name="Tomita M."/>
            <person name="Numata K."/>
            <person name="Arakawa K."/>
        </authorList>
    </citation>
    <scope>NUCLEOTIDE SEQUENCE [LARGE SCALE GENOMIC DNA]</scope>
</reference>
<keyword evidence="5" id="KW-1185">Reference proteome</keyword>
<feature type="domain" description="EGF-like" evidence="3">
    <location>
        <begin position="95"/>
        <end position="127"/>
    </location>
</feature>